<keyword evidence="3" id="KW-1185">Reference proteome</keyword>
<comment type="caution">
    <text evidence="2">The sequence shown here is derived from an EMBL/GenBank/DDBJ whole genome shotgun (WGS) entry which is preliminary data.</text>
</comment>
<accession>A0A8J7RU44</accession>
<evidence type="ECO:0000313" key="2">
    <source>
        <dbReference type="EMBL" id="MBP3193002.1"/>
    </source>
</evidence>
<evidence type="ECO:0000313" key="3">
    <source>
        <dbReference type="Proteomes" id="UP000673975"/>
    </source>
</evidence>
<dbReference type="RefSeq" id="WP_210512223.1">
    <property type="nucleotide sequence ID" value="NZ_JAFIDN010000007.1"/>
</dbReference>
<evidence type="ECO:0008006" key="4">
    <source>
        <dbReference type="Google" id="ProtNLM"/>
    </source>
</evidence>
<dbReference type="EMBL" id="JAFIDN010000007">
    <property type="protein sequence ID" value="MBP3193002.1"/>
    <property type="molecule type" value="Genomic_DNA"/>
</dbReference>
<feature type="signal peptide" evidence="1">
    <location>
        <begin position="1"/>
        <end position="25"/>
    </location>
</feature>
<proteinExistence type="predicted"/>
<keyword evidence="1" id="KW-0732">Signal</keyword>
<protein>
    <recommendedName>
        <fullName evidence="4">Outer membrane protein beta-barrel domain-containing protein</fullName>
    </recommendedName>
</protein>
<feature type="chain" id="PRO_5035322819" description="Outer membrane protein beta-barrel domain-containing protein" evidence="1">
    <location>
        <begin position="26"/>
        <end position="221"/>
    </location>
</feature>
<dbReference type="Proteomes" id="UP000673975">
    <property type="component" value="Unassembled WGS sequence"/>
</dbReference>
<dbReference type="AlphaFoldDB" id="A0A8J7RU44"/>
<evidence type="ECO:0000256" key="1">
    <source>
        <dbReference type="SAM" id="SignalP"/>
    </source>
</evidence>
<gene>
    <name evidence="2" type="ORF">NATSA_10040</name>
</gene>
<sequence>MTKLLISKITFLIFLLMVSTAVSTAAQVSLGVDAMNRYVWRGFDFGDSPSIQPELNYTNGGFEVGVWGAFATNGNPAGQEISPWVAYTAGTDAGDFTFIATDYTFPGPGGTWPHDSDSHAIELGLGYEGFINAFAGVFVYGDDDNSMYVELGYDFRSVGIFAGFSPYESAEYGTDGFGLINVGLSYDYDMTITPDFDLGMTSSLVWNPESELLHLVFGISL</sequence>
<reference evidence="2" key="1">
    <citation type="submission" date="2021-02" db="EMBL/GenBank/DDBJ databases">
        <title>Natronogracilivirga saccharolytica gen. nov. sp. nov. a new anaerobic, haloalkiliphilic carbohydrate-fermenting bacterium from soda lake and proposing of Cyclonatronumiaceae fam. nov. in the phylum Balneolaeota.</title>
        <authorList>
            <person name="Zhilina T.N."/>
            <person name="Sorokin D.Y."/>
            <person name="Zavarzina D.G."/>
            <person name="Toshchakov S.V."/>
            <person name="Kublanov I.V."/>
        </authorList>
    </citation>
    <scope>NUCLEOTIDE SEQUENCE</scope>
    <source>
        <strain evidence="2">Z-1702</strain>
    </source>
</reference>
<organism evidence="2 3">
    <name type="scientific">Natronogracilivirga saccharolytica</name>
    <dbReference type="NCBI Taxonomy" id="2812953"/>
    <lineage>
        <taxon>Bacteria</taxon>
        <taxon>Pseudomonadati</taxon>
        <taxon>Balneolota</taxon>
        <taxon>Balneolia</taxon>
        <taxon>Balneolales</taxon>
        <taxon>Cyclonatronaceae</taxon>
        <taxon>Natronogracilivirga</taxon>
    </lineage>
</organism>
<name>A0A8J7RU44_9BACT</name>